<evidence type="ECO:0000313" key="3">
    <source>
        <dbReference type="Proteomes" id="UP000215914"/>
    </source>
</evidence>
<organism evidence="2 3">
    <name type="scientific">Helianthus annuus</name>
    <name type="common">Common sunflower</name>
    <dbReference type="NCBI Taxonomy" id="4232"/>
    <lineage>
        <taxon>Eukaryota</taxon>
        <taxon>Viridiplantae</taxon>
        <taxon>Streptophyta</taxon>
        <taxon>Embryophyta</taxon>
        <taxon>Tracheophyta</taxon>
        <taxon>Spermatophyta</taxon>
        <taxon>Magnoliopsida</taxon>
        <taxon>eudicotyledons</taxon>
        <taxon>Gunneridae</taxon>
        <taxon>Pentapetalae</taxon>
        <taxon>asterids</taxon>
        <taxon>campanulids</taxon>
        <taxon>Asterales</taxon>
        <taxon>Asteraceae</taxon>
        <taxon>Asteroideae</taxon>
        <taxon>Heliantheae alliance</taxon>
        <taxon>Heliantheae</taxon>
        <taxon>Helianthus</taxon>
    </lineage>
</organism>
<keyword evidence="3" id="KW-1185">Reference proteome</keyword>
<sequence length="58" mass="6825">MKDWKLHRQGNLGAKFNDSSNQDMEMLDEAIQPLSRKVPIVSVKNNLYRKVMVNFYIL</sequence>
<reference evidence="1" key="3">
    <citation type="submission" date="2020-06" db="EMBL/GenBank/DDBJ databases">
        <title>Helianthus annuus Genome sequencing and assembly Release 2.</title>
        <authorList>
            <person name="Gouzy J."/>
            <person name="Langlade N."/>
            <person name="Munos S."/>
        </authorList>
    </citation>
    <scope>NUCLEOTIDE SEQUENCE</scope>
    <source>
        <tissue evidence="1">Leaves</tissue>
    </source>
</reference>
<evidence type="ECO:0000313" key="2">
    <source>
        <dbReference type="EMBL" id="OTG20261.1"/>
    </source>
</evidence>
<dbReference type="EMBL" id="MNCJ02000322">
    <property type="protein sequence ID" value="KAF5797627.1"/>
    <property type="molecule type" value="Genomic_DNA"/>
</dbReference>
<gene>
    <name evidence="2" type="ORF">HannXRQ_Chr07g0191111</name>
    <name evidence="1" type="ORF">HanXRQr2_Chr07g0282881</name>
</gene>
<dbReference type="Gramene" id="mRNA:HanXRQr2_Chr07g0282881">
    <property type="protein sequence ID" value="mRNA:HanXRQr2_Chr07g0282881"/>
    <property type="gene ID" value="HanXRQr2_Chr07g0282881"/>
</dbReference>
<name>A0A251UD97_HELAN</name>
<accession>A0A251UD97</accession>
<dbReference type="EC" id="2.4.1.12" evidence="1"/>
<dbReference type="InParanoid" id="A0A251UD97"/>
<reference evidence="2" key="2">
    <citation type="submission" date="2017-02" db="EMBL/GenBank/DDBJ databases">
        <title>Sunflower complete genome.</title>
        <authorList>
            <person name="Langlade N."/>
            <person name="Munos S."/>
        </authorList>
    </citation>
    <scope>NUCLEOTIDE SEQUENCE [LARGE SCALE GENOMIC DNA]</scope>
    <source>
        <tissue evidence="2">Leaves</tissue>
    </source>
</reference>
<dbReference type="AlphaFoldDB" id="A0A251UD97"/>
<keyword evidence="1" id="KW-0328">Glycosyltransferase</keyword>
<dbReference type="EMBL" id="CM007896">
    <property type="protein sequence ID" value="OTG20261.1"/>
    <property type="molecule type" value="Genomic_DNA"/>
</dbReference>
<dbReference type="STRING" id="4232.A0A251UD97"/>
<dbReference type="Proteomes" id="UP000215914">
    <property type="component" value="Chromosome 7"/>
</dbReference>
<dbReference type="GO" id="GO:0016760">
    <property type="term" value="F:cellulose synthase (UDP-forming) activity"/>
    <property type="evidence" value="ECO:0007669"/>
    <property type="project" value="UniProtKB-EC"/>
</dbReference>
<proteinExistence type="predicted"/>
<protein>
    <submittedName>
        <fullName evidence="1">Cellulose synthase (UDP-forming)</fullName>
        <ecNumber evidence="1">2.4.1.12</ecNumber>
    </submittedName>
</protein>
<keyword evidence="1" id="KW-0808">Transferase</keyword>
<reference evidence="1 3" key="1">
    <citation type="journal article" date="2017" name="Nature">
        <title>The sunflower genome provides insights into oil metabolism, flowering and Asterid evolution.</title>
        <authorList>
            <person name="Badouin H."/>
            <person name="Gouzy J."/>
            <person name="Grassa C.J."/>
            <person name="Murat F."/>
            <person name="Staton S.E."/>
            <person name="Cottret L."/>
            <person name="Lelandais-Briere C."/>
            <person name="Owens G.L."/>
            <person name="Carrere S."/>
            <person name="Mayjonade B."/>
            <person name="Legrand L."/>
            <person name="Gill N."/>
            <person name="Kane N.C."/>
            <person name="Bowers J.E."/>
            <person name="Hubner S."/>
            <person name="Bellec A."/>
            <person name="Berard A."/>
            <person name="Berges H."/>
            <person name="Blanchet N."/>
            <person name="Boniface M.C."/>
            <person name="Brunel D."/>
            <person name="Catrice O."/>
            <person name="Chaidir N."/>
            <person name="Claudel C."/>
            <person name="Donnadieu C."/>
            <person name="Faraut T."/>
            <person name="Fievet G."/>
            <person name="Helmstetter N."/>
            <person name="King M."/>
            <person name="Knapp S.J."/>
            <person name="Lai Z."/>
            <person name="Le Paslier M.C."/>
            <person name="Lippi Y."/>
            <person name="Lorenzon L."/>
            <person name="Mandel J.R."/>
            <person name="Marage G."/>
            <person name="Marchand G."/>
            <person name="Marquand E."/>
            <person name="Bret-Mestries E."/>
            <person name="Morien E."/>
            <person name="Nambeesan S."/>
            <person name="Nguyen T."/>
            <person name="Pegot-Espagnet P."/>
            <person name="Pouilly N."/>
            <person name="Raftis F."/>
            <person name="Sallet E."/>
            <person name="Schiex T."/>
            <person name="Thomas J."/>
            <person name="Vandecasteele C."/>
            <person name="Vares D."/>
            <person name="Vear F."/>
            <person name="Vautrin S."/>
            <person name="Crespi M."/>
            <person name="Mangin B."/>
            <person name="Burke J.M."/>
            <person name="Salse J."/>
            <person name="Munos S."/>
            <person name="Vincourt P."/>
            <person name="Rieseberg L.H."/>
            <person name="Langlade N.B."/>
        </authorList>
    </citation>
    <scope>NUCLEOTIDE SEQUENCE [LARGE SCALE GENOMIC DNA]</scope>
    <source>
        <strain evidence="3">cv. SF193</strain>
        <tissue evidence="1">Leaves</tissue>
    </source>
</reference>
<evidence type="ECO:0000313" key="1">
    <source>
        <dbReference type="EMBL" id="KAF5797627.1"/>
    </source>
</evidence>